<evidence type="ECO:0000313" key="3">
    <source>
        <dbReference type="Proteomes" id="UP001153069"/>
    </source>
</evidence>
<accession>A0A9N8EZE1</accession>
<dbReference type="PANTHER" id="PTHR43657:SF1">
    <property type="entry name" value="ALTERED INHERITANCE OF MITOCHONDRIA PROTEIN 24, MITOCHONDRIAL"/>
    <property type="match status" value="1"/>
</dbReference>
<gene>
    <name evidence="2" type="ORF">SEMRO_2010_G310770.1</name>
</gene>
<dbReference type="Proteomes" id="UP001153069">
    <property type="component" value="Unassembled WGS sequence"/>
</dbReference>
<dbReference type="SUPFAM" id="SSF51219">
    <property type="entry name" value="TRAP-like"/>
    <property type="match status" value="1"/>
</dbReference>
<dbReference type="InterPro" id="IPR002838">
    <property type="entry name" value="AIM24"/>
</dbReference>
<reference evidence="2" key="1">
    <citation type="submission" date="2020-06" db="EMBL/GenBank/DDBJ databases">
        <authorList>
            <consortium name="Plant Systems Biology data submission"/>
        </authorList>
    </citation>
    <scope>NUCLEOTIDE SEQUENCE</scope>
    <source>
        <strain evidence="2">D6</strain>
    </source>
</reference>
<keyword evidence="3" id="KW-1185">Reference proteome</keyword>
<dbReference type="InterPro" id="IPR016031">
    <property type="entry name" value="Trp_RNA-bd_attenuator-like_dom"/>
</dbReference>
<evidence type="ECO:0000313" key="2">
    <source>
        <dbReference type="EMBL" id="CAB9527510.1"/>
    </source>
</evidence>
<organism evidence="2 3">
    <name type="scientific">Seminavis robusta</name>
    <dbReference type="NCBI Taxonomy" id="568900"/>
    <lineage>
        <taxon>Eukaryota</taxon>
        <taxon>Sar</taxon>
        <taxon>Stramenopiles</taxon>
        <taxon>Ochrophyta</taxon>
        <taxon>Bacillariophyta</taxon>
        <taxon>Bacillariophyceae</taxon>
        <taxon>Bacillariophycidae</taxon>
        <taxon>Naviculales</taxon>
        <taxon>Naviculaceae</taxon>
        <taxon>Seminavis</taxon>
    </lineage>
</organism>
<name>A0A9N8EZE1_9STRA</name>
<dbReference type="PANTHER" id="PTHR43657">
    <property type="entry name" value="TRYPTOPHAN RNA-BINDING ATTENUATOR PROTEIN-LIKE PROTEIN"/>
    <property type="match status" value="1"/>
</dbReference>
<evidence type="ECO:0000256" key="1">
    <source>
        <dbReference type="SAM" id="Phobius"/>
    </source>
</evidence>
<feature type="transmembrane region" description="Helical" evidence="1">
    <location>
        <begin position="185"/>
        <end position="210"/>
    </location>
</feature>
<protein>
    <submittedName>
        <fullName evidence="2">Pfam:DUF124</fullName>
    </submittedName>
</protein>
<dbReference type="OrthoDB" id="1705416at2759"/>
<dbReference type="AlphaFoldDB" id="A0A9N8EZE1"/>
<dbReference type="Gene3D" id="3.60.160.10">
    <property type="entry name" value="Mitochondrial biogenesis AIM24"/>
    <property type="match status" value="1"/>
</dbReference>
<comment type="caution">
    <text evidence="2">The sequence shown here is derived from an EMBL/GenBank/DDBJ whole genome shotgun (WGS) entry which is preliminary data.</text>
</comment>
<proteinExistence type="predicted"/>
<keyword evidence="1" id="KW-1133">Transmembrane helix</keyword>
<dbReference type="Pfam" id="PF01987">
    <property type="entry name" value="AIM24"/>
    <property type="match status" value="1"/>
</dbReference>
<sequence length="257" mass="27323">MGGESFYTTVVKNVHSTLPGDVMMAPADPGGIQLHKLTGNPDDELLLTSGAYVASDATVNIGTAVQTQWSNSLLSGTGFFLLRASGRGIVACAAYGSIHKYELREGESRSVDNGHLVAWSANLPYRVGLASRGGIMASMKSGEGLMCHFGPGPGTIYLQSHKPGEAETAVKHSKRAAKGAAQVGVAYFVLIPFILVSVVILVTVVTMLIAHLKSIEMDPTTTYYDNNNDDYYHGNKRKAASSRRTVPRGGYMAVGEL</sequence>
<keyword evidence="1" id="KW-0812">Transmembrane</keyword>
<keyword evidence="1" id="KW-0472">Membrane</keyword>
<dbReference type="InterPro" id="IPR036983">
    <property type="entry name" value="AIM24_sf"/>
</dbReference>
<dbReference type="EMBL" id="CAICTM010002008">
    <property type="protein sequence ID" value="CAB9527510.1"/>
    <property type="molecule type" value="Genomic_DNA"/>
</dbReference>